<evidence type="ECO:0000256" key="1">
    <source>
        <dbReference type="SAM" id="MobiDB-lite"/>
    </source>
</evidence>
<feature type="compositionally biased region" description="Low complexity" evidence="1">
    <location>
        <begin position="1"/>
        <end position="13"/>
    </location>
</feature>
<feature type="compositionally biased region" description="Pro residues" evidence="1">
    <location>
        <begin position="54"/>
        <end position="65"/>
    </location>
</feature>
<evidence type="ECO:0000313" key="2">
    <source>
        <dbReference type="EMBL" id="NJQ00672.1"/>
    </source>
</evidence>
<name>A0ABX1BYT9_9ACTN</name>
<reference evidence="2 3" key="1">
    <citation type="submission" date="2020-03" db="EMBL/GenBank/DDBJ databases">
        <title>WGS of actinomycetes isolated from Thailand.</title>
        <authorList>
            <person name="Thawai C."/>
        </authorList>
    </citation>
    <scope>NUCLEOTIDE SEQUENCE [LARGE SCALE GENOMIC DNA]</scope>
    <source>
        <strain evidence="2 3">PLAI 1-29</strain>
    </source>
</reference>
<organism evidence="2 3">
    <name type="scientific">Streptomyces zingiberis</name>
    <dbReference type="NCBI Taxonomy" id="2053010"/>
    <lineage>
        <taxon>Bacteria</taxon>
        <taxon>Bacillati</taxon>
        <taxon>Actinomycetota</taxon>
        <taxon>Actinomycetes</taxon>
        <taxon>Kitasatosporales</taxon>
        <taxon>Streptomycetaceae</taxon>
        <taxon>Streptomyces</taxon>
    </lineage>
</organism>
<proteinExistence type="predicted"/>
<evidence type="ECO:0000313" key="3">
    <source>
        <dbReference type="Proteomes" id="UP000695264"/>
    </source>
</evidence>
<dbReference type="RefSeq" id="WP_168101265.1">
    <property type="nucleotide sequence ID" value="NZ_JAATEN010000005.1"/>
</dbReference>
<protein>
    <submittedName>
        <fullName evidence="2">Uncharacterized protein</fullName>
    </submittedName>
</protein>
<feature type="region of interest" description="Disordered" evidence="1">
    <location>
        <begin position="1"/>
        <end position="67"/>
    </location>
</feature>
<accession>A0ABX1BYT9</accession>
<comment type="caution">
    <text evidence="2">The sequence shown here is derived from an EMBL/GenBank/DDBJ whole genome shotgun (WGS) entry which is preliminary data.</text>
</comment>
<dbReference type="EMBL" id="JAATEN010000005">
    <property type="protein sequence ID" value="NJQ00672.1"/>
    <property type="molecule type" value="Genomic_DNA"/>
</dbReference>
<gene>
    <name evidence="2" type="ORF">HCK00_08990</name>
</gene>
<keyword evidence="3" id="KW-1185">Reference proteome</keyword>
<dbReference type="Proteomes" id="UP000695264">
    <property type="component" value="Unassembled WGS sequence"/>
</dbReference>
<sequence>MTGGAAASGYGASAEDRSQWLGPTPVDRSRWPGATAEDEAGGRWPGPSADRRPPAAPPAVPPPGPGGMSIGVLAGGAAAAGTHARAVDASAHLVAVSPELLDAIRVLRGRLPLLARTGDDGLETLDAELALLEEEAADGGRVERGRLARLRALLTGGATAAGGLAAGLAVVESIGRLIG</sequence>